<dbReference type="EMBL" id="JAPQKT010000001">
    <property type="protein sequence ID" value="KAJ5242101.1"/>
    <property type="molecule type" value="Genomic_DNA"/>
</dbReference>
<dbReference type="InterPro" id="IPR005746">
    <property type="entry name" value="Thioredoxin"/>
</dbReference>
<dbReference type="GO" id="GO:0015035">
    <property type="term" value="F:protein-disulfide reductase activity"/>
    <property type="evidence" value="ECO:0007669"/>
    <property type="project" value="InterPro"/>
</dbReference>
<keyword evidence="5" id="KW-0676">Redox-active center</keyword>
<dbReference type="Gene3D" id="3.40.30.10">
    <property type="entry name" value="Glutaredoxin"/>
    <property type="match status" value="1"/>
</dbReference>
<dbReference type="FunFam" id="3.40.30.10:FF:000245">
    <property type="entry name" value="Thioredoxin"/>
    <property type="match status" value="1"/>
</dbReference>
<reference evidence="7" key="2">
    <citation type="journal article" date="2023" name="IMA Fungus">
        <title>Comparative genomic study of the Penicillium genus elucidates a diverse pangenome and 15 lateral gene transfer events.</title>
        <authorList>
            <person name="Petersen C."/>
            <person name="Sorensen T."/>
            <person name="Nielsen M.R."/>
            <person name="Sondergaard T.E."/>
            <person name="Sorensen J.L."/>
            <person name="Fitzpatrick D.A."/>
            <person name="Frisvad J.C."/>
            <person name="Nielsen K.L."/>
        </authorList>
    </citation>
    <scope>NUCLEOTIDE SEQUENCE</scope>
    <source>
        <strain evidence="7">IBT 23319</strain>
    </source>
</reference>
<feature type="site" description="Contributes to redox potential value" evidence="4">
    <location>
        <position position="34"/>
    </location>
</feature>
<dbReference type="Proteomes" id="UP001147733">
    <property type="component" value="Unassembled WGS sequence"/>
</dbReference>
<evidence type="ECO:0000256" key="2">
    <source>
        <dbReference type="ARBA" id="ARBA00023157"/>
    </source>
</evidence>
<keyword evidence="2 5" id="KW-1015">Disulfide bond</keyword>
<dbReference type="PANTHER" id="PTHR46115">
    <property type="entry name" value="THIOREDOXIN-LIKE PROTEIN 1"/>
    <property type="match status" value="1"/>
</dbReference>
<sequence>MPVTEITSKADFLQKILNSEDLVVLDCWATWCGPCQAIAPKVEEFSDKYPQVKFYKVDVDAVQDVSQELGIRAMPTIVFFNKGEKITEVVGASPHLIEEGIQKLIAV</sequence>
<comment type="similarity">
    <text evidence="1 3">Belongs to the thioredoxin family.</text>
</comment>
<accession>A0A9W9PCX9</accession>
<dbReference type="CDD" id="cd02947">
    <property type="entry name" value="TRX_family"/>
    <property type="match status" value="1"/>
</dbReference>
<evidence type="ECO:0000256" key="3">
    <source>
        <dbReference type="PIRNR" id="PIRNR000077"/>
    </source>
</evidence>
<gene>
    <name evidence="7" type="ORF">N7469_000428</name>
</gene>
<evidence type="ECO:0000313" key="8">
    <source>
        <dbReference type="Proteomes" id="UP001147733"/>
    </source>
</evidence>
<dbReference type="NCBIfam" id="TIGR01068">
    <property type="entry name" value="thioredoxin"/>
    <property type="match status" value="1"/>
</dbReference>
<dbReference type="OrthoDB" id="10263751at2759"/>
<name>A0A9W9PCX9_PENCI</name>
<dbReference type="Pfam" id="PF00085">
    <property type="entry name" value="Thioredoxin"/>
    <property type="match status" value="1"/>
</dbReference>
<evidence type="ECO:0000256" key="4">
    <source>
        <dbReference type="PIRSR" id="PIRSR000077-1"/>
    </source>
</evidence>
<feature type="domain" description="Thioredoxin" evidence="6">
    <location>
        <begin position="1"/>
        <end position="106"/>
    </location>
</feature>
<dbReference type="InterPro" id="IPR036249">
    <property type="entry name" value="Thioredoxin-like_sf"/>
</dbReference>
<feature type="active site" description="Nucleophile" evidence="4">
    <location>
        <position position="35"/>
    </location>
</feature>
<evidence type="ECO:0000256" key="5">
    <source>
        <dbReference type="PIRSR" id="PIRSR000077-4"/>
    </source>
</evidence>
<feature type="site" description="Deprotonates C-terminal active site Cys" evidence="4">
    <location>
        <position position="26"/>
    </location>
</feature>
<dbReference type="AlphaFoldDB" id="A0A9W9PCX9"/>
<dbReference type="PIRSF" id="PIRSF000077">
    <property type="entry name" value="Thioredoxin"/>
    <property type="match status" value="1"/>
</dbReference>
<dbReference type="RefSeq" id="XP_056505105.1">
    <property type="nucleotide sequence ID" value="XM_056639348.1"/>
</dbReference>
<dbReference type="InterPro" id="IPR017937">
    <property type="entry name" value="Thioredoxin_CS"/>
</dbReference>
<evidence type="ECO:0000259" key="6">
    <source>
        <dbReference type="PROSITE" id="PS51352"/>
    </source>
</evidence>
<keyword evidence="8" id="KW-1185">Reference proteome</keyword>
<dbReference type="PRINTS" id="PR00421">
    <property type="entry name" value="THIOREDOXIN"/>
</dbReference>
<dbReference type="SUPFAM" id="SSF52833">
    <property type="entry name" value="Thioredoxin-like"/>
    <property type="match status" value="1"/>
</dbReference>
<feature type="active site" description="Nucleophile" evidence="4">
    <location>
        <position position="32"/>
    </location>
</feature>
<organism evidence="7 8">
    <name type="scientific">Penicillium citrinum</name>
    <dbReference type="NCBI Taxonomy" id="5077"/>
    <lineage>
        <taxon>Eukaryota</taxon>
        <taxon>Fungi</taxon>
        <taxon>Dikarya</taxon>
        <taxon>Ascomycota</taxon>
        <taxon>Pezizomycotina</taxon>
        <taxon>Eurotiomycetes</taxon>
        <taxon>Eurotiomycetidae</taxon>
        <taxon>Eurotiales</taxon>
        <taxon>Aspergillaceae</taxon>
        <taxon>Penicillium</taxon>
    </lineage>
</organism>
<proteinExistence type="inferred from homology"/>
<feature type="site" description="Contributes to redox potential value" evidence="4">
    <location>
        <position position="33"/>
    </location>
</feature>
<feature type="disulfide bond" description="Redox-active" evidence="5">
    <location>
        <begin position="32"/>
        <end position="35"/>
    </location>
</feature>
<reference evidence="7" key="1">
    <citation type="submission" date="2022-11" db="EMBL/GenBank/DDBJ databases">
        <authorList>
            <person name="Petersen C."/>
        </authorList>
    </citation>
    <scope>NUCLEOTIDE SEQUENCE</scope>
    <source>
        <strain evidence="7">IBT 23319</strain>
    </source>
</reference>
<protein>
    <recommendedName>
        <fullName evidence="3">Thioredoxin</fullName>
    </recommendedName>
</protein>
<evidence type="ECO:0000313" key="7">
    <source>
        <dbReference type="EMBL" id="KAJ5242101.1"/>
    </source>
</evidence>
<comment type="caution">
    <text evidence="7">The sequence shown here is derived from an EMBL/GenBank/DDBJ whole genome shotgun (WGS) entry which is preliminary data.</text>
</comment>
<dbReference type="GeneID" id="81378515"/>
<dbReference type="PROSITE" id="PS00194">
    <property type="entry name" value="THIOREDOXIN_1"/>
    <property type="match status" value="1"/>
</dbReference>
<evidence type="ECO:0000256" key="1">
    <source>
        <dbReference type="ARBA" id="ARBA00008987"/>
    </source>
</evidence>
<dbReference type="InterPro" id="IPR013766">
    <property type="entry name" value="Thioredoxin_domain"/>
</dbReference>
<dbReference type="PROSITE" id="PS51352">
    <property type="entry name" value="THIOREDOXIN_2"/>
    <property type="match status" value="1"/>
</dbReference>